<gene>
    <name evidence="3" type="ORF">J2Z79_002613</name>
</gene>
<evidence type="ECO:0000313" key="4">
    <source>
        <dbReference type="Proteomes" id="UP001519289"/>
    </source>
</evidence>
<sequence>MRERSGTLPGLGGVRLFYRIWEPQQAVGNLVLVHGAGEHIGRYEHVAAWFTRRGFAVCAMDHRGHGRSEGARMHVDRFADYLADLREFVRLATEAHGRPVMIGHSMGGLIAYRYAAAHPETISALVLSSPWFLSRAKVSRVEQALAPLLAVLVPRLQVKSGIPPEICTRNAERIALDRQDPLRCQTATPRWFVECTRAASECRTSVTLPAGLPALFLVAGEDQLVDPGVTREVFDRIGHGDKRFRLYPEKYHEIFNDPGHEEVFAEILAWLQEHGLGPGSTDRPQERELAPQAD</sequence>
<dbReference type="InterPro" id="IPR000073">
    <property type="entry name" value="AB_hydrolase_1"/>
</dbReference>
<dbReference type="EMBL" id="JAGGLG010000024">
    <property type="protein sequence ID" value="MBP2019188.1"/>
    <property type="molecule type" value="Genomic_DNA"/>
</dbReference>
<evidence type="ECO:0000256" key="1">
    <source>
        <dbReference type="SAM" id="MobiDB-lite"/>
    </source>
</evidence>
<dbReference type="Pfam" id="PF12146">
    <property type="entry name" value="Hydrolase_4"/>
    <property type="match status" value="1"/>
</dbReference>
<evidence type="ECO:0000313" key="3">
    <source>
        <dbReference type="EMBL" id="MBP2019188.1"/>
    </source>
</evidence>
<keyword evidence="3" id="KW-0378">Hydrolase</keyword>
<protein>
    <submittedName>
        <fullName evidence="3">Alpha-beta hydrolase superfamily lysophospholipase</fullName>
    </submittedName>
</protein>
<feature type="region of interest" description="Disordered" evidence="1">
    <location>
        <begin position="275"/>
        <end position="294"/>
    </location>
</feature>
<feature type="domain" description="Serine aminopeptidase S33" evidence="2">
    <location>
        <begin position="26"/>
        <end position="258"/>
    </location>
</feature>
<dbReference type="InterPro" id="IPR051044">
    <property type="entry name" value="MAG_DAG_Lipase"/>
</dbReference>
<comment type="caution">
    <text evidence="3">The sequence shown here is derived from an EMBL/GenBank/DDBJ whole genome shotgun (WGS) entry which is preliminary data.</text>
</comment>
<dbReference type="Gene3D" id="3.40.50.1820">
    <property type="entry name" value="alpha/beta hydrolase"/>
    <property type="match status" value="1"/>
</dbReference>
<dbReference type="SUPFAM" id="SSF53474">
    <property type="entry name" value="alpha/beta-Hydrolases"/>
    <property type="match status" value="1"/>
</dbReference>
<dbReference type="InterPro" id="IPR022742">
    <property type="entry name" value="Hydrolase_4"/>
</dbReference>
<proteinExistence type="predicted"/>
<dbReference type="Proteomes" id="UP001519289">
    <property type="component" value="Unassembled WGS sequence"/>
</dbReference>
<keyword evidence="4" id="KW-1185">Reference proteome</keyword>
<reference evidence="3 4" key="1">
    <citation type="submission" date="2021-03" db="EMBL/GenBank/DDBJ databases">
        <title>Genomic Encyclopedia of Type Strains, Phase IV (KMG-IV): sequencing the most valuable type-strain genomes for metagenomic binning, comparative biology and taxonomic classification.</title>
        <authorList>
            <person name="Goeker M."/>
        </authorList>
    </citation>
    <scope>NUCLEOTIDE SEQUENCE [LARGE SCALE GENOMIC DNA]</scope>
    <source>
        <strain evidence="3 4">DSM 27138</strain>
    </source>
</reference>
<dbReference type="PANTHER" id="PTHR11614">
    <property type="entry name" value="PHOSPHOLIPASE-RELATED"/>
    <property type="match status" value="1"/>
</dbReference>
<name>A0ABS4JUI9_9FIRM</name>
<organism evidence="3 4">
    <name type="scientific">Symbiobacterium terraclitae</name>
    <dbReference type="NCBI Taxonomy" id="557451"/>
    <lineage>
        <taxon>Bacteria</taxon>
        <taxon>Bacillati</taxon>
        <taxon>Bacillota</taxon>
        <taxon>Clostridia</taxon>
        <taxon>Eubacteriales</taxon>
        <taxon>Symbiobacteriaceae</taxon>
        <taxon>Symbiobacterium</taxon>
    </lineage>
</organism>
<accession>A0ABS4JUI9</accession>
<dbReference type="InterPro" id="IPR029058">
    <property type="entry name" value="AB_hydrolase_fold"/>
</dbReference>
<dbReference type="GO" id="GO:0016787">
    <property type="term" value="F:hydrolase activity"/>
    <property type="evidence" value="ECO:0007669"/>
    <property type="project" value="UniProtKB-KW"/>
</dbReference>
<evidence type="ECO:0000259" key="2">
    <source>
        <dbReference type="Pfam" id="PF12146"/>
    </source>
</evidence>
<dbReference type="PRINTS" id="PR00111">
    <property type="entry name" value="ABHYDROLASE"/>
</dbReference>
<feature type="compositionally biased region" description="Basic and acidic residues" evidence="1">
    <location>
        <begin position="283"/>
        <end position="294"/>
    </location>
</feature>
<dbReference type="RefSeq" id="WP_209467307.1">
    <property type="nucleotide sequence ID" value="NZ_JAGGLG010000024.1"/>
</dbReference>